<evidence type="ECO:0000256" key="9">
    <source>
        <dbReference type="SAM" id="MobiDB-lite"/>
    </source>
</evidence>
<organism evidence="11 12">
    <name type="scientific">Isobaculum melis</name>
    <dbReference type="NCBI Taxonomy" id="142588"/>
    <lineage>
        <taxon>Bacteria</taxon>
        <taxon>Bacillati</taxon>
        <taxon>Bacillota</taxon>
        <taxon>Bacilli</taxon>
        <taxon>Lactobacillales</taxon>
        <taxon>Carnobacteriaceae</taxon>
        <taxon>Isobaculum</taxon>
    </lineage>
</organism>
<dbReference type="PANTHER" id="PTHR37820">
    <property type="entry name" value="CELL DIVISION PROTEIN DIVIB"/>
    <property type="match status" value="1"/>
</dbReference>
<reference evidence="11 12" key="1">
    <citation type="submission" date="2016-10" db="EMBL/GenBank/DDBJ databases">
        <authorList>
            <person name="de Groot N.N."/>
        </authorList>
    </citation>
    <scope>NUCLEOTIDE SEQUENCE [LARGE SCALE GENOMIC DNA]</scope>
    <source>
        <strain evidence="11 12">DSM 13760</strain>
    </source>
</reference>
<evidence type="ECO:0000256" key="1">
    <source>
        <dbReference type="ARBA" id="ARBA00004370"/>
    </source>
</evidence>
<dbReference type="PROSITE" id="PS51779">
    <property type="entry name" value="POTRA"/>
    <property type="match status" value="1"/>
</dbReference>
<dbReference type="Gene3D" id="3.40.50.10960">
    <property type="match status" value="1"/>
</dbReference>
<dbReference type="Pfam" id="PF08478">
    <property type="entry name" value="POTRA_1"/>
    <property type="match status" value="1"/>
</dbReference>
<evidence type="ECO:0000256" key="6">
    <source>
        <dbReference type="ARBA" id="ARBA00023136"/>
    </source>
</evidence>
<evidence type="ECO:0000256" key="5">
    <source>
        <dbReference type="ARBA" id="ARBA00022989"/>
    </source>
</evidence>
<comment type="subcellular location">
    <subcellularLocation>
        <location evidence="8">Cell membrane</location>
        <topology evidence="8">Single-pass type II membrane protein</topology>
    </subcellularLocation>
    <subcellularLocation>
        <location evidence="1">Membrane</location>
    </subcellularLocation>
    <text evidence="8">Localizes to the division septum.</text>
</comment>
<dbReference type="InterPro" id="IPR026580">
    <property type="entry name" value="DivIB"/>
</dbReference>
<feature type="transmembrane region" description="Helical" evidence="8">
    <location>
        <begin position="54"/>
        <end position="71"/>
    </location>
</feature>
<protein>
    <recommendedName>
        <fullName evidence="8">Cell division protein DivIB</fullName>
    </recommendedName>
</protein>
<feature type="domain" description="POTRA" evidence="10">
    <location>
        <begin position="76"/>
        <end position="147"/>
    </location>
</feature>
<evidence type="ECO:0000256" key="3">
    <source>
        <dbReference type="ARBA" id="ARBA00022618"/>
    </source>
</evidence>
<keyword evidence="5 8" id="KW-1133">Transmembrane helix</keyword>
<evidence type="ECO:0000256" key="8">
    <source>
        <dbReference type="HAMAP-Rule" id="MF_00912"/>
    </source>
</evidence>
<dbReference type="AlphaFoldDB" id="A0A1H9T808"/>
<proteinExistence type="inferred from homology"/>
<dbReference type="GO" id="GO:0005886">
    <property type="term" value="C:plasma membrane"/>
    <property type="evidence" value="ECO:0007669"/>
    <property type="project" value="UniProtKB-SubCell"/>
</dbReference>
<dbReference type="InterPro" id="IPR034746">
    <property type="entry name" value="POTRA"/>
</dbReference>
<dbReference type="Proteomes" id="UP000198948">
    <property type="component" value="Unassembled WGS sequence"/>
</dbReference>
<dbReference type="STRING" id="142588.SAMN04488559_11116"/>
<feature type="compositionally biased region" description="Basic residues" evidence="9">
    <location>
        <begin position="1"/>
        <end position="13"/>
    </location>
</feature>
<dbReference type="Pfam" id="PF03799">
    <property type="entry name" value="FtsQ_DivIB_C"/>
    <property type="match status" value="1"/>
</dbReference>
<dbReference type="InterPro" id="IPR050487">
    <property type="entry name" value="FtsQ_DivIB"/>
</dbReference>
<evidence type="ECO:0000256" key="2">
    <source>
        <dbReference type="ARBA" id="ARBA00022475"/>
    </source>
</evidence>
<keyword evidence="6 8" id="KW-0472">Membrane</keyword>
<sequence>MTQKKRFKQKRQVAAKVPPEQRNTVKGNKKRVVSMEAKLPKLKQLRKRKMRKRLWLLLSLFSFAILLIIYFQSSLSHVNLIEIEGADEVTEQSVIDASQIRSGDDLWHPLFSKKELEKSIQKKLPQVKSVKINLNGINSLTLTITEYKTMAYLSKEDQYYNILENGKILKESRKVTLGNKLIVRNFEEGDVLDQFIQDLDHLTPKIQNTISEVSYEPTDTNKYLINLYMNDGNMAIASIPDFYERLKYYAGFTEEIRKEYGEQKGIVDLEVGAFFYPYGHENMAPPKEETPPTE</sequence>
<dbReference type="GO" id="GO:0032153">
    <property type="term" value="C:cell division site"/>
    <property type="evidence" value="ECO:0007669"/>
    <property type="project" value="UniProtKB-UniRule"/>
</dbReference>
<dbReference type="InterPro" id="IPR005548">
    <property type="entry name" value="Cell_div_FtsQ/DivIB_C"/>
</dbReference>
<dbReference type="PANTHER" id="PTHR37820:SF1">
    <property type="entry name" value="CELL DIVISION PROTEIN FTSQ"/>
    <property type="match status" value="1"/>
</dbReference>
<evidence type="ECO:0000256" key="4">
    <source>
        <dbReference type="ARBA" id="ARBA00022692"/>
    </source>
</evidence>
<keyword evidence="4 8" id="KW-0812">Transmembrane</keyword>
<dbReference type="HAMAP" id="MF_00912">
    <property type="entry name" value="DivIB"/>
    <property type="match status" value="1"/>
</dbReference>
<dbReference type="InterPro" id="IPR013685">
    <property type="entry name" value="POTRA_FtsQ_type"/>
</dbReference>
<comment type="function">
    <text evidence="8">Cell division protein that may be involved in stabilizing or promoting the assembly of the division complex.</text>
</comment>
<keyword evidence="2 8" id="KW-1003">Cell membrane</keyword>
<comment type="similarity">
    <text evidence="8">Belongs to the FtsQ/DivIB family. DivIB subfamily.</text>
</comment>
<accession>A0A1H9T808</accession>
<feature type="region of interest" description="Disordered" evidence="9">
    <location>
        <begin position="1"/>
        <end position="29"/>
    </location>
</feature>
<dbReference type="GO" id="GO:0043093">
    <property type="term" value="P:FtsZ-dependent cytokinesis"/>
    <property type="evidence" value="ECO:0007669"/>
    <property type="project" value="UniProtKB-UniRule"/>
</dbReference>
<evidence type="ECO:0000256" key="7">
    <source>
        <dbReference type="ARBA" id="ARBA00023306"/>
    </source>
</evidence>
<dbReference type="RefSeq" id="WP_092652584.1">
    <property type="nucleotide sequence ID" value="NZ_FOHA01000011.1"/>
</dbReference>
<evidence type="ECO:0000313" key="11">
    <source>
        <dbReference type="EMBL" id="SER92889.1"/>
    </source>
</evidence>
<dbReference type="OrthoDB" id="1819027at2"/>
<name>A0A1H9T808_9LACT</name>
<evidence type="ECO:0000313" key="12">
    <source>
        <dbReference type="Proteomes" id="UP000198948"/>
    </source>
</evidence>
<gene>
    <name evidence="8" type="primary">divIB</name>
    <name evidence="11" type="ORF">SAMN04488559_11116</name>
</gene>
<keyword evidence="7 8" id="KW-0131">Cell cycle</keyword>
<keyword evidence="12" id="KW-1185">Reference proteome</keyword>
<evidence type="ECO:0000259" key="10">
    <source>
        <dbReference type="PROSITE" id="PS51779"/>
    </source>
</evidence>
<keyword evidence="3 8" id="KW-0132">Cell division</keyword>
<dbReference type="EMBL" id="FOHA01000011">
    <property type="protein sequence ID" value="SER92889.1"/>
    <property type="molecule type" value="Genomic_DNA"/>
</dbReference>